<evidence type="ECO:0000313" key="3">
    <source>
        <dbReference type="Proteomes" id="UP000572635"/>
    </source>
</evidence>
<gene>
    <name evidence="2" type="ORF">HDA36_001436</name>
</gene>
<protein>
    <submittedName>
        <fullName evidence="2">Uncharacterized protein</fullName>
    </submittedName>
</protein>
<evidence type="ECO:0000256" key="1">
    <source>
        <dbReference type="SAM" id="MobiDB-lite"/>
    </source>
</evidence>
<dbReference type="EMBL" id="JACHDB010000001">
    <property type="protein sequence ID" value="MBB5431352.1"/>
    <property type="molecule type" value="Genomic_DNA"/>
</dbReference>
<sequence length="116" mass="13085">MHLLVLHDMARMPRTRAALTGMDPGRPWSEVQTQLALLDTRLQALYGLLWVGLRIKGKPPEPKPYPAPQPKAHSGGEEKTAPVRRADPRKMAYLERFAPPSRRSHLKLVKNPPKPT</sequence>
<accession>A0A7W8VCM1</accession>
<comment type="caution">
    <text evidence="2">The sequence shown here is derived from an EMBL/GenBank/DDBJ whole genome shotgun (WGS) entry which is preliminary data.</text>
</comment>
<feature type="compositionally biased region" description="Basic and acidic residues" evidence="1">
    <location>
        <begin position="74"/>
        <end position="93"/>
    </location>
</feature>
<dbReference type="Proteomes" id="UP000572635">
    <property type="component" value="Unassembled WGS sequence"/>
</dbReference>
<proteinExistence type="predicted"/>
<feature type="region of interest" description="Disordered" evidence="1">
    <location>
        <begin position="58"/>
        <end position="116"/>
    </location>
</feature>
<evidence type="ECO:0000313" key="2">
    <source>
        <dbReference type="EMBL" id="MBB5431352.1"/>
    </source>
</evidence>
<keyword evidence="3" id="KW-1185">Reference proteome</keyword>
<dbReference type="AlphaFoldDB" id="A0A7W8VCM1"/>
<organism evidence="2 3">
    <name type="scientific">Nocardiopsis composta</name>
    <dbReference type="NCBI Taxonomy" id="157465"/>
    <lineage>
        <taxon>Bacteria</taxon>
        <taxon>Bacillati</taxon>
        <taxon>Actinomycetota</taxon>
        <taxon>Actinomycetes</taxon>
        <taxon>Streptosporangiales</taxon>
        <taxon>Nocardiopsidaceae</taxon>
        <taxon>Nocardiopsis</taxon>
    </lineage>
</organism>
<name>A0A7W8VCM1_9ACTN</name>
<dbReference type="RefSeq" id="WP_184390952.1">
    <property type="nucleotide sequence ID" value="NZ_JACHDB010000001.1"/>
</dbReference>
<reference evidence="2 3" key="1">
    <citation type="submission" date="2020-08" db="EMBL/GenBank/DDBJ databases">
        <title>Sequencing the genomes of 1000 actinobacteria strains.</title>
        <authorList>
            <person name="Klenk H.-P."/>
        </authorList>
    </citation>
    <scope>NUCLEOTIDE SEQUENCE [LARGE SCALE GENOMIC DNA]</scope>
    <source>
        <strain evidence="2 3">DSM 44551</strain>
    </source>
</reference>